<dbReference type="InterPro" id="IPR012340">
    <property type="entry name" value="NA-bd_OB-fold"/>
</dbReference>
<organism evidence="2 3">
    <name type="scientific">Pseudonocardia kunmingensis</name>
    <dbReference type="NCBI Taxonomy" id="630975"/>
    <lineage>
        <taxon>Bacteria</taxon>
        <taxon>Bacillati</taxon>
        <taxon>Actinomycetota</taxon>
        <taxon>Actinomycetes</taxon>
        <taxon>Pseudonocardiales</taxon>
        <taxon>Pseudonocardiaceae</taxon>
        <taxon>Pseudonocardia</taxon>
    </lineage>
</organism>
<gene>
    <name evidence="2" type="ORF">FB558_1588</name>
</gene>
<dbReference type="PANTHER" id="PTHR34075:SF5">
    <property type="entry name" value="BLR3430 PROTEIN"/>
    <property type="match status" value="1"/>
</dbReference>
<evidence type="ECO:0000313" key="3">
    <source>
        <dbReference type="Proteomes" id="UP000315677"/>
    </source>
</evidence>
<keyword evidence="3" id="KW-1185">Reference proteome</keyword>
<reference evidence="2 3" key="1">
    <citation type="submission" date="2019-06" db="EMBL/GenBank/DDBJ databases">
        <title>Sequencing the genomes of 1000 actinobacteria strains.</title>
        <authorList>
            <person name="Klenk H.-P."/>
        </authorList>
    </citation>
    <scope>NUCLEOTIDE SEQUENCE [LARGE SCALE GENOMIC DNA]</scope>
    <source>
        <strain evidence="2 3">DSM 45301</strain>
    </source>
</reference>
<evidence type="ECO:0000313" key="2">
    <source>
        <dbReference type="EMBL" id="TQM14812.1"/>
    </source>
</evidence>
<dbReference type="InterPro" id="IPR002878">
    <property type="entry name" value="ChsH2_C"/>
</dbReference>
<dbReference type="RefSeq" id="WP_142049671.1">
    <property type="nucleotide sequence ID" value="NZ_VFPA01000001.1"/>
</dbReference>
<dbReference type="AlphaFoldDB" id="A0A543DZT2"/>
<accession>A0A543DZT2</accession>
<sequence length="131" mass="14605">MTDTRPLPVLTEPDTAEFWRACGEHRLTYGTGPDGEVVFFPRRVEGGETRESAGRGVVYTFTVVRQHGHPFFRAHAPYVVAYVDLDEGFRMLAEVDADPDAVRVGMRVDLGWEDHGETAVPVFRPVDTVAT</sequence>
<dbReference type="OrthoDB" id="4334176at2"/>
<evidence type="ECO:0000259" key="1">
    <source>
        <dbReference type="Pfam" id="PF01796"/>
    </source>
</evidence>
<dbReference type="PANTHER" id="PTHR34075">
    <property type="entry name" value="BLR3430 PROTEIN"/>
    <property type="match status" value="1"/>
</dbReference>
<dbReference type="SUPFAM" id="SSF50249">
    <property type="entry name" value="Nucleic acid-binding proteins"/>
    <property type="match status" value="1"/>
</dbReference>
<comment type="caution">
    <text evidence="2">The sequence shown here is derived from an EMBL/GenBank/DDBJ whole genome shotgun (WGS) entry which is preliminary data.</text>
</comment>
<dbReference type="Pfam" id="PF01796">
    <property type="entry name" value="OB_ChsH2_C"/>
    <property type="match status" value="1"/>
</dbReference>
<proteinExistence type="predicted"/>
<name>A0A543DZT2_9PSEU</name>
<dbReference type="InterPro" id="IPR052513">
    <property type="entry name" value="Thioester_dehydratase-like"/>
</dbReference>
<feature type="domain" description="ChsH2 C-terminal OB-fold" evidence="1">
    <location>
        <begin position="50"/>
        <end position="112"/>
    </location>
</feature>
<protein>
    <recommendedName>
        <fullName evidence="1">ChsH2 C-terminal OB-fold domain-containing protein</fullName>
    </recommendedName>
</protein>
<dbReference type="Proteomes" id="UP000315677">
    <property type="component" value="Unassembled WGS sequence"/>
</dbReference>
<dbReference type="EMBL" id="VFPA01000001">
    <property type="protein sequence ID" value="TQM14812.1"/>
    <property type="molecule type" value="Genomic_DNA"/>
</dbReference>